<sequence>MKKGILIVFDLRKQYDGYLNYVIKIASEFSLPINLVHCYPKADYNRHFSFPNKSYGEGILKLLKKALEPFQESIKAGSVNVKYLAYQGSEVEAVQALSAKYDFVTFETQIYKNTFTKFLNSKIAYLTIASQCPLLVIPPKVQFNGLNSLWLIARRDNDLEKLKADLKLLKVDSDKITVHHYEEKKHTSNLWRRMSTVMGITAGGKLDFDIEMLEKEHIDMLFLVGYNQNAFQVFLGTKLMKTIFSMGIPLMIHHEVEI</sequence>
<organism evidence="1 2">
    <name type="scientific">Portibacter lacus</name>
    <dbReference type="NCBI Taxonomy" id="1099794"/>
    <lineage>
        <taxon>Bacteria</taxon>
        <taxon>Pseudomonadati</taxon>
        <taxon>Bacteroidota</taxon>
        <taxon>Saprospiria</taxon>
        <taxon>Saprospirales</taxon>
        <taxon>Haliscomenobacteraceae</taxon>
        <taxon>Portibacter</taxon>
    </lineage>
</organism>
<evidence type="ECO:0000313" key="1">
    <source>
        <dbReference type="EMBL" id="GLR15594.1"/>
    </source>
</evidence>
<reference evidence="1" key="2">
    <citation type="submission" date="2023-01" db="EMBL/GenBank/DDBJ databases">
        <title>Draft genome sequence of Portibacter lacus strain NBRC 108769.</title>
        <authorList>
            <person name="Sun Q."/>
            <person name="Mori K."/>
        </authorList>
    </citation>
    <scope>NUCLEOTIDE SEQUENCE</scope>
    <source>
        <strain evidence="1">NBRC 108769</strain>
    </source>
</reference>
<evidence type="ECO:0008006" key="3">
    <source>
        <dbReference type="Google" id="ProtNLM"/>
    </source>
</evidence>
<dbReference type="AlphaFoldDB" id="A0AA37SM60"/>
<protein>
    <recommendedName>
        <fullName evidence="3">Universal stress protein</fullName>
    </recommendedName>
</protein>
<dbReference type="Proteomes" id="UP001156666">
    <property type="component" value="Unassembled WGS sequence"/>
</dbReference>
<dbReference type="EMBL" id="BSOH01000001">
    <property type="protein sequence ID" value="GLR15594.1"/>
    <property type="molecule type" value="Genomic_DNA"/>
</dbReference>
<gene>
    <name evidence="1" type="ORF">GCM10007940_02090</name>
</gene>
<dbReference type="RefSeq" id="WP_235292491.1">
    <property type="nucleotide sequence ID" value="NZ_BSOH01000001.1"/>
</dbReference>
<proteinExistence type="predicted"/>
<dbReference type="SUPFAM" id="SSF52402">
    <property type="entry name" value="Adenine nucleotide alpha hydrolases-like"/>
    <property type="match status" value="1"/>
</dbReference>
<keyword evidence="2" id="KW-1185">Reference proteome</keyword>
<dbReference type="Gene3D" id="3.40.50.12370">
    <property type="match status" value="1"/>
</dbReference>
<reference evidence="1" key="1">
    <citation type="journal article" date="2014" name="Int. J. Syst. Evol. Microbiol.">
        <title>Complete genome sequence of Corynebacterium casei LMG S-19264T (=DSM 44701T), isolated from a smear-ripened cheese.</title>
        <authorList>
            <consortium name="US DOE Joint Genome Institute (JGI-PGF)"/>
            <person name="Walter F."/>
            <person name="Albersmeier A."/>
            <person name="Kalinowski J."/>
            <person name="Ruckert C."/>
        </authorList>
    </citation>
    <scope>NUCLEOTIDE SEQUENCE</scope>
    <source>
        <strain evidence="1">NBRC 108769</strain>
    </source>
</reference>
<comment type="caution">
    <text evidence="1">The sequence shown here is derived from an EMBL/GenBank/DDBJ whole genome shotgun (WGS) entry which is preliminary data.</text>
</comment>
<accession>A0AA37SM60</accession>
<name>A0AA37SM60_9BACT</name>
<evidence type="ECO:0000313" key="2">
    <source>
        <dbReference type="Proteomes" id="UP001156666"/>
    </source>
</evidence>